<feature type="transmembrane region" description="Helical" evidence="1">
    <location>
        <begin position="119"/>
        <end position="142"/>
    </location>
</feature>
<keyword evidence="2" id="KW-0482">Metalloprotease</keyword>
<reference evidence="2 3" key="1">
    <citation type="journal article" date="2019" name="Int. J. Syst. Evol. Microbiol.">
        <title>The Global Catalogue of Microorganisms (GCM) 10K type strain sequencing project: providing services to taxonomists for standard genome sequencing and annotation.</title>
        <authorList>
            <consortium name="The Broad Institute Genomics Platform"/>
            <consortium name="The Broad Institute Genome Sequencing Center for Infectious Disease"/>
            <person name="Wu L."/>
            <person name="Ma J."/>
        </authorList>
    </citation>
    <scope>NUCLEOTIDE SEQUENCE [LARGE SCALE GENOMIC DNA]</scope>
    <source>
        <strain evidence="2 3">DT72</strain>
    </source>
</reference>
<keyword evidence="3" id="KW-1185">Reference proteome</keyword>
<name>A0ABD5WIR1_9EURY</name>
<dbReference type="RefSeq" id="WP_276281716.1">
    <property type="nucleotide sequence ID" value="NZ_CP119809.1"/>
</dbReference>
<sequence>MKVGTIRFSTRELLDIAIAWAALSVAFALFFGGGGQALLYQPAILFGLLPASLVTAGLGFLLHEMAHKVTAIRYGQVAEFRADYGMLFLAVAGALAGFLFAAPGAVYHRGQATLREHGLIAVAGPLTNVALGMAFFPLELLLGGMLGDVAGLGVRINFLLAGFNMIPFGPLDGNTVKKWSFAAFLGFGLPCFALAVWALLGFSFV</sequence>
<protein>
    <submittedName>
        <fullName evidence="2">Metalloprotease</fullName>
    </submittedName>
</protein>
<evidence type="ECO:0000313" key="2">
    <source>
        <dbReference type="EMBL" id="MFC7080426.1"/>
    </source>
</evidence>
<gene>
    <name evidence="2" type="ORF">ACFQJ6_10185</name>
</gene>
<accession>A0ABD5WIR1</accession>
<dbReference type="PANTHER" id="PTHR35864:SF1">
    <property type="entry name" value="ZINC METALLOPROTEASE YWHC-RELATED"/>
    <property type="match status" value="1"/>
</dbReference>
<feature type="transmembrane region" description="Helical" evidence="1">
    <location>
        <begin position="12"/>
        <end position="31"/>
    </location>
</feature>
<feature type="transmembrane region" description="Helical" evidence="1">
    <location>
        <begin position="181"/>
        <end position="202"/>
    </location>
</feature>
<dbReference type="InterPro" id="IPR052348">
    <property type="entry name" value="Metallopeptidase_M50B"/>
</dbReference>
<feature type="transmembrane region" description="Helical" evidence="1">
    <location>
        <begin position="149"/>
        <end position="169"/>
    </location>
</feature>
<keyword evidence="1" id="KW-1133">Transmembrane helix</keyword>
<feature type="transmembrane region" description="Helical" evidence="1">
    <location>
        <begin position="84"/>
        <end position="107"/>
    </location>
</feature>
<comment type="caution">
    <text evidence="2">The sequence shown here is derived from an EMBL/GenBank/DDBJ whole genome shotgun (WGS) entry which is preliminary data.</text>
</comment>
<keyword evidence="1" id="KW-0472">Membrane</keyword>
<dbReference type="GeneID" id="79302935"/>
<dbReference type="GO" id="GO:0008237">
    <property type="term" value="F:metallopeptidase activity"/>
    <property type="evidence" value="ECO:0007669"/>
    <property type="project" value="UniProtKB-KW"/>
</dbReference>
<feature type="transmembrane region" description="Helical" evidence="1">
    <location>
        <begin position="43"/>
        <end position="63"/>
    </location>
</feature>
<proteinExistence type="predicted"/>
<evidence type="ECO:0000256" key="1">
    <source>
        <dbReference type="SAM" id="Phobius"/>
    </source>
</evidence>
<dbReference type="EMBL" id="JBHSZH010000005">
    <property type="protein sequence ID" value="MFC7080426.1"/>
    <property type="molecule type" value="Genomic_DNA"/>
</dbReference>
<keyword evidence="1" id="KW-0812">Transmembrane</keyword>
<organism evidence="2 3">
    <name type="scientific">Halorussus caseinilyticus</name>
    <dbReference type="NCBI Taxonomy" id="3034025"/>
    <lineage>
        <taxon>Archaea</taxon>
        <taxon>Methanobacteriati</taxon>
        <taxon>Methanobacteriota</taxon>
        <taxon>Stenosarchaea group</taxon>
        <taxon>Halobacteria</taxon>
        <taxon>Halobacteriales</taxon>
        <taxon>Haladaptataceae</taxon>
        <taxon>Halorussus</taxon>
    </lineage>
</organism>
<evidence type="ECO:0000313" key="3">
    <source>
        <dbReference type="Proteomes" id="UP001596407"/>
    </source>
</evidence>
<keyword evidence="2" id="KW-0645">Protease</keyword>
<dbReference type="Proteomes" id="UP001596407">
    <property type="component" value="Unassembled WGS sequence"/>
</dbReference>
<keyword evidence="2" id="KW-0378">Hydrolase</keyword>
<dbReference type="AlphaFoldDB" id="A0ABD5WIR1"/>
<dbReference type="PANTHER" id="PTHR35864">
    <property type="entry name" value="ZINC METALLOPROTEASE MJ0611-RELATED"/>
    <property type="match status" value="1"/>
</dbReference>